<sequence>MVNQNIKRKFRKRTMRRLNTYKLKFLVIFLVVFATTGIFISFFVGTSSVLQSVEKFNSEYNVEDGIFITNDDIDEKFKDISLEQIKNGEVREGGSTVRIFQSRKKINKYQVTSGRDIQNDKEILIDNNYLKANKLALNDELTFNGEKLKIVGTAISPDYITTKNSNLVLQANSEVFGIAFVNEETFQRLFGNEFSSYYAYTSNLDVQEVSEIVKPTYINDSQNNTRIQQVIGDAKAPRDLALLLTCLLYLIVGVLLSVYHFEVSKKESNNLATFNKLGFNKWILFKHYIAETSLTLLIAWLIGGTIGIFLIETIMQMNSQIYNYPILKIDYTLLTECLVFSLAIVLVINFVLVYQFYIKFKKKKNKVKSIRKRSSKIMKFIPFTYRYRLKRINRNKKEMALFIVLIFFVGLLINFSFLLKDSVTNYVDDLASENIFEEILFLNPPNQHDIKGEEFKLYNLHDEDGITQSVYVIGSDSKYYNYNLKLADGDVIITQAFSDKYGKKVGDKLLLKDVTNQKDYSFKINKVNNVTTVSNIYLVSDNGEMFNHETYSVPAVALSNPYDNANDSGIEATLTRNEIITSGKNILDVINKQITLILGLAIVLQVALLYSLLEFSYQNSIKSIKTLKLEGYSLKELMRMHFAFSFPIAVLTIIGSYLLSRIGVRVFLDQIMFDFVNFVRVTDNLNIIFASNGMIIAVFTFFLIRIRSKMKCI</sequence>
<proteinExistence type="predicted"/>
<evidence type="ECO:0000313" key="2">
    <source>
        <dbReference type="EMBL" id="OFD87453.1"/>
    </source>
</evidence>
<feature type="transmembrane region" description="Helical" evidence="1">
    <location>
        <begin position="399"/>
        <end position="419"/>
    </location>
</feature>
<dbReference type="PATRIC" id="fig|86662.28.peg.5853"/>
<dbReference type="GO" id="GO:0005886">
    <property type="term" value="C:plasma membrane"/>
    <property type="evidence" value="ECO:0007669"/>
    <property type="project" value="UniProtKB-SubCell"/>
</dbReference>
<dbReference type="AlphaFoldDB" id="A0A1E8BEQ8"/>
<dbReference type="Proteomes" id="UP000175835">
    <property type="component" value="Unassembled WGS sequence"/>
</dbReference>
<feature type="transmembrane region" description="Helical" evidence="1">
    <location>
        <begin position="642"/>
        <end position="664"/>
    </location>
</feature>
<keyword evidence="1" id="KW-0472">Membrane</keyword>
<name>A0A1E8BEQ8_BACMY</name>
<dbReference type="RefSeq" id="WP_070147220.1">
    <property type="nucleotide sequence ID" value="NZ_LXLX01000084.1"/>
</dbReference>
<feature type="transmembrane region" description="Helical" evidence="1">
    <location>
        <begin position="288"/>
        <end position="311"/>
    </location>
</feature>
<feature type="transmembrane region" description="Helical" evidence="1">
    <location>
        <begin position="684"/>
        <end position="704"/>
    </location>
</feature>
<dbReference type="GO" id="GO:0022857">
    <property type="term" value="F:transmembrane transporter activity"/>
    <property type="evidence" value="ECO:0007669"/>
    <property type="project" value="TreeGrafter"/>
</dbReference>
<accession>A0A1E8BEQ8</accession>
<feature type="transmembrane region" description="Helical" evidence="1">
    <location>
        <begin position="21"/>
        <end position="44"/>
    </location>
</feature>
<evidence type="ECO:0000256" key="1">
    <source>
        <dbReference type="SAM" id="Phobius"/>
    </source>
</evidence>
<feature type="transmembrane region" description="Helical" evidence="1">
    <location>
        <begin position="594"/>
        <end position="613"/>
    </location>
</feature>
<keyword evidence="1" id="KW-1133">Transmembrane helix</keyword>
<feature type="transmembrane region" description="Helical" evidence="1">
    <location>
        <begin position="240"/>
        <end position="261"/>
    </location>
</feature>
<feature type="transmembrane region" description="Helical" evidence="1">
    <location>
        <begin position="331"/>
        <end position="358"/>
    </location>
</feature>
<evidence type="ECO:0000313" key="3">
    <source>
        <dbReference type="Proteomes" id="UP000175835"/>
    </source>
</evidence>
<organism evidence="2 3">
    <name type="scientific">Bacillus mycoides</name>
    <dbReference type="NCBI Taxonomy" id="1405"/>
    <lineage>
        <taxon>Bacteria</taxon>
        <taxon>Bacillati</taxon>
        <taxon>Bacillota</taxon>
        <taxon>Bacilli</taxon>
        <taxon>Bacillales</taxon>
        <taxon>Bacillaceae</taxon>
        <taxon>Bacillus</taxon>
        <taxon>Bacillus cereus group</taxon>
    </lineage>
</organism>
<comment type="caution">
    <text evidence="2">The sequence shown here is derived from an EMBL/GenBank/DDBJ whole genome shotgun (WGS) entry which is preliminary data.</text>
</comment>
<dbReference type="InterPro" id="IPR050250">
    <property type="entry name" value="Macrolide_Exporter_MacB"/>
</dbReference>
<dbReference type="PANTHER" id="PTHR30572:SF4">
    <property type="entry name" value="ABC TRANSPORTER PERMEASE YTRF"/>
    <property type="match status" value="1"/>
</dbReference>
<dbReference type="EMBL" id="LXLX01000084">
    <property type="protein sequence ID" value="OFD87453.1"/>
    <property type="molecule type" value="Genomic_DNA"/>
</dbReference>
<reference evidence="2 3" key="1">
    <citation type="submission" date="2016-05" db="EMBL/GenBank/DDBJ databases">
        <title>Bacillus thuringiensis and Bacillus weihenstephanensis as novel biocontrol agents of wilt causing Verticillium species.</title>
        <authorList>
            <person name="Hollensteiner J."/>
            <person name="Wemheuer F."/>
            <person name="Harting R."/>
            <person name="Kolarzyk A."/>
            <person name="Diaz-Valerio S."/>
            <person name="Poehlein A."/>
            <person name="Brzuszkiewicz E."/>
            <person name="Nesemann K."/>
            <person name="Braus-Stromeyer S."/>
            <person name="Braus G."/>
            <person name="Daniel R."/>
            <person name="Liesegang H."/>
        </authorList>
    </citation>
    <scope>NUCLEOTIDE SEQUENCE [LARGE SCALE GENOMIC DNA]</scope>
    <source>
        <strain evidence="2 3">GOE11</strain>
    </source>
</reference>
<protein>
    <submittedName>
        <fullName evidence="2">Uncharacterized protein</fullName>
    </submittedName>
</protein>
<gene>
    <name evidence="2" type="ORF">BWGOE11_56900</name>
</gene>
<dbReference type="PANTHER" id="PTHR30572">
    <property type="entry name" value="MEMBRANE COMPONENT OF TRANSPORTER-RELATED"/>
    <property type="match status" value="1"/>
</dbReference>
<keyword evidence="1" id="KW-0812">Transmembrane</keyword>